<evidence type="ECO:0000259" key="1">
    <source>
        <dbReference type="Pfam" id="PF00534"/>
    </source>
</evidence>
<sequence length="377" mass="42940">MKKKIILIGNIGSMMINFRKELIIEFVSNGHEVYCFAFGYTNKEKEQIKNWGAIPKDHYLDLKGLNPIRDLTGIYKLYHSIKSINPDIVFSTFIKPVIFGTIAAKLARVPRIVGMIEGLGNAFTYHKEGQSFKAKIIRLIQVILYKISLPHLNSIIFLNPDDKNDLVDTFNIKVKEMHILGGIGVDLDKFNYSIPPQDNIRFIFIARLLKEKGIFEYLEAAKKIKRNYPEVEFIILGDFDENNPFALSKDSLNDYVNNQIINYYGYVDNVAKIISECSVFVLPSYREGVPRSTQEAMAIGRAIITTDVPGCRETVENGINGFIVPPYSAIKIAEKMTYFIQNPEQIKLMGDASRKIAKHKFNIKDVNHKLTSIILGY</sequence>
<dbReference type="AlphaFoldDB" id="A0A4Y9JYT6"/>
<dbReference type="Proteomes" id="UP000297396">
    <property type="component" value="Unassembled WGS sequence"/>
</dbReference>
<dbReference type="GO" id="GO:1901135">
    <property type="term" value="P:carbohydrate derivative metabolic process"/>
    <property type="evidence" value="ECO:0007669"/>
    <property type="project" value="UniProtKB-ARBA"/>
</dbReference>
<dbReference type="SUPFAM" id="SSF53756">
    <property type="entry name" value="UDP-Glycosyltransferase/glycogen phosphorylase"/>
    <property type="match status" value="1"/>
</dbReference>
<protein>
    <submittedName>
        <fullName evidence="3">Glycosyltransferase family 1 protein</fullName>
    </submittedName>
</protein>
<dbReference type="PANTHER" id="PTHR12526:SF638">
    <property type="entry name" value="SPORE COAT PROTEIN SA"/>
    <property type="match status" value="1"/>
</dbReference>
<name>A0A4Y9JYT6_9PAST</name>
<dbReference type="CDD" id="cd03808">
    <property type="entry name" value="GT4_CapM-like"/>
    <property type="match status" value="1"/>
</dbReference>
<dbReference type="GO" id="GO:0016757">
    <property type="term" value="F:glycosyltransferase activity"/>
    <property type="evidence" value="ECO:0007669"/>
    <property type="project" value="InterPro"/>
</dbReference>
<feature type="domain" description="Glycosyl transferase family 1" evidence="1">
    <location>
        <begin position="196"/>
        <end position="355"/>
    </location>
</feature>
<dbReference type="RefSeq" id="WP_135055506.1">
    <property type="nucleotide sequence ID" value="NZ_JADGLC010000008.1"/>
</dbReference>
<dbReference type="OrthoDB" id="9775208at2"/>
<gene>
    <name evidence="3" type="ORF">E4T80_04740</name>
</gene>
<accession>A0A4Y9JYT6</accession>
<dbReference type="Gene3D" id="3.40.50.2000">
    <property type="entry name" value="Glycogen Phosphorylase B"/>
    <property type="match status" value="2"/>
</dbReference>
<dbReference type="EMBL" id="SPPA01000008">
    <property type="protein sequence ID" value="TFV11024.1"/>
    <property type="molecule type" value="Genomic_DNA"/>
</dbReference>
<evidence type="ECO:0000313" key="3">
    <source>
        <dbReference type="EMBL" id="TFV11024.1"/>
    </source>
</evidence>
<dbReference type="InterPro" id="IPR028098">
    <property type="entry name" value="Glyco_trans_4-like_N"/>
</dbReference>
<reference evidence="3 4" key="1">
    <citation type="submission" date="2019-03" db="EMBL/GenBank/DDBJ databases">
        <title>Diversity of the mouse oral microbiome.</title>
        <authorList>
            <person name="Joseph S."/>
            <person name="Aduse-Opoku J."/>
            <person name="Curtis M."/>
            <person name="Wade W."/>
            <person name="Hashim A."/>
        </authorList>
    </citation>
    <scope>NUCLEOTIDE SEQUENCE [LARGE SCALE GENOMIC DNA]</scope>
    <source>
        <strain evidence="3 4">WT12</strain>
    </source>
</reference>
<proteinExistence type="predicted"/>
<keyword evidence="3" id="KW-0808">Transferase</keyword>
<comment type="caution">
    <text evidence="3">The sequence shown here is derived from an EMBL/GenBank/DDBJ whole genome shotgun (WGS) entry which is preliminary data.</text>
</comment>
<evidence type="ECO:0000313" key="4">
    <source>
        <dbReference type="Proteomes" id="UP000297396"/>
    </source>
</evidence>
<dbReference type="Pfam" id="PF13439">
    <property type="entry name" value="Glyco_transf_4"/>
    <property type="match status" value="1"/>
</dbReference>
<feature type="domain" description="Glycosyltransferase subfamily 4-like N-terminal" evidence="2">
    <location>
        <begin position="21"/>
        <end position="180"/>
    </location>
</feature>
<evidence type="ECO:0000259" key="2">
    <source>
        <dbReference type="Pfam" id="PF13439"/>
    </source>
</evidence>
<dbReference type="PANTHER" id="PTHR12526">
    <property type="entry name" value="GLYCOSYLTRANSFERASE"/>
    <property type="match status" value="1"/>
</dbReference>
<dbReference type="InterPro" id="IPR001296">
    <property type="entry name" value="Glyco_trans_1"/>
</dbReference>
<dbReference type="Pfam" id="PF00534">
    <property type="entry name" value="Glycos_transf_1"/>
    <property type="match status" value="1"/>
</dbReference>
<organism evidence="3 4">
    <name type="scientific">Muribacter muris</name>
    <dbReference type="NCBI Taxonomy" id="67855"/>
    <lineage>
        <taxon>Bacteria</taxon>
        <taxon>Pseudomonadati</taxon>
        <taxon>Pseudomonadota</taxon>
        <taxon>Gammaproteobacteria</taxon>
        <taxon>Pasteurellales</taxon>
        <taxon>Pasteurellaceae</taxon>
        <taxon>Muribacter</taxon>
    </lineage>
</organism>